<dbReference type="RefSeq" id="WP_083214784.1">
    <property type="nucleotide sequence ID" value="NZ_CP014671.1"/>
</dbReference>
<dbReference type="KEGG" id="gbi:PG2T_05330"/>
<dbReference type="InterPro" id="IPR036388">
    <property type="entry name" value="WH-like_DNA-bd_sf"/>
</dbReference>
<proteinExistence type="predicted"/>
<evidence type="ECO:0000313" key="2">
    <source>
        <dbReference type="EMBL" id="ANX03672.1"/>
    </source>
</evidence>
<evidence type="ECO:0000313" key="3">
    <source>
        <dbReference type="Proteomes" id="UP000092952"/>
    </source>
</evidence>
<dbReference type="STRING" id="1810504.PG2T_05330"/>
<dbReference type="Pfam" id="PF17778">
    <property type="entry name" value="WHD_BLACT"/>
    <property type="match status" value="1"/>
</dbReference>
<organism evidence="2 3">
    <name type="scientific">Immundisolibacter cernigliae</name>
    <dbReference type="NCBI Taxonomy" id="1810504"/>
    <lineage>
        <taxon>Bacteria</taxon>
        <taxon>Pseudomonadati</taxon>
        <taxon>Pseudomonadota</taxon>
        <taxon>Gammaproteobacteria</taxon>
        <taxon>Immundisolibacterales</taxon>
        <taxon>Immundisolibacteraceae</taxon>
        <taxon>Immundisolibacter</taxon>
    </lineage>
</organism>
<dbReference type="PANTHER" id="PTHR23131">
    <property type="entry name" value="ENDORIBONUCLEASE LACTB2"/>
    <property type="match status" value="1"/>
</dbReference>
<keyword evidence="3" id="KW-1185">Reference proteome</keyword>
<dbReference type="InterPro" id="IPR001279">
    <property type="entry name" value="Metallo-B-lactamas"/>
</dbReference>
<dbReference type="OrthoDB" id="9788263at2"/>
<reference evidence="3" key="1">
    <citation type="submission" date="2016-03" db="EMBL/GenBank/DDBJ databases">
        <title>Complete genome sequence of Solimmundus cernigliae, representing a novel lineage of polycyclic aromatic hydrocarbon degraders within the Gammaproteobacteria.</title>
        <authorList>
            <person name="Singleton D.R."/>
            <person name="Dickey A.N."/>
            <person name="Scholl E.H."/>
            <person name="Wright F.A."/>
            <person name="Aitken M.D."/>
        </authorList>
    </citation>
    <scope>NUCLEOTIDE SEQUENCE [LARGE SCALE GENOMIC DNA]</scope>
    <source>
        <strain evidence="3">TR3.2</strain>
    </source>
</reference>
<dbReference type="InterPro" id="IPR050662">
    <property type="entry name" value="Sec-metab_biosynth-thioest"/>
</dbReference>
<dbReference type="InterPro" id="IPR041516">
    <property type="entry name" value="LACTB2_WH"/>
</dbReference>
<evidence type="ECO:0000259" key="1">
    <source>
        <dbReference type="SMART" id="SM00849"/>
    </source>
</evidence>
<protein>
    <recommendedName>
        <fullName evidence="1">Metallo-beta-lactamase domain-containing protein</fullName>
    </recommendedName>
</protein>
<sequence>MNAAGNPFDTPQIRAEFPFAAAVDVWPGVRRITAPNPGLMTGPGTNTYLVGSRQVLVIDPASDAPAHLAAIKRAVGDAISAVLVTHAHPDHAPGARELARDCGVPVYGSGIALAGVSTPGFAPDRMLADGDTLPTDAGPLRALRTPGHAADHICYLLETQRLLFAGDHLMDGTTVVIAPPDGDMAAYLASLRRLQQEPIERIAPGHGRLMEGAQATLQHVIDHRLAREAAILKALEGGRGRSIPDLVAELYAAVPKALHALAELSVYAHLIKLAAEGRVQGDGRAAVWRRVV</sequence>
<dbReference type="AlphaFoldDB" id="A0A1B1YSC2"/>
<dbReference type="SMART" id="SM00849">
    <property type="entry name" value="Lactamase_B"/>
    <property type="match status" value="1"/>
</dbReference>
<dbReference type="Gene3D" id="3.60.15.10">
    <property type="entry name" value="Ribonuclease Z/Hydroxyacylglutathione hydrolase-like"/>
    <property type="match status" value="1"/>
</dbReference>
<dbReference type="PANTHER" id="PTHR23131:SF0">
    <property type="entry name" value="ENDORIBONUCLEASE LACTB2"/>
    <property type="match status" value="1"/>
</dbReference>
<feature type="domain" description="Metallo-beta-lactamase" evidence="1">
    <location>
        <begin position="44"/>
        <end position="206"/>
    </location>
</feature>
<name>A0A1B1YSC2_9GAMM</name>
<dbReference type="Gene3D" id="1.10.10.10">
    <property type="entry name" value="Winged helix-like DNA-binding domain superfamily/Winged helix DNA-binding domain"/>
    <property type="match status" value="1"/>
</dbReference>
<dbReference type="EMBL" id="CP014671">
    <property type="protein sequence ID" value="ANX03672.1"/>
    <property type="molecule type" value="Genomic_DNA"/>
</dbReference>
<dbReference type="Pfam" id="PF00753">
    <property type="entry name" value="Lactamase_B"/>
    <property type="match status" value="1"/>
</dbReference>
<gene>
    <name evidence="2" type="ORF">PG2T_05330</name>
</gene>
<dbReference type="InterPro" id="IPR036866">
    <property type="entry name" value="RibonucZ/Hydroxyglut_hydro"/>
</dbReference>
<dbReference type="Proteomes" id="UP000092952">
    <property type="component" value="Chromosome"/>
</dbReference>
<dbReference type="CDD" id="cd16278">
    <property type="entry name" value="metallo-hydrolase-like_MBL-fold"/>
    <property type="match status" value="1"/>
</dbReference>
<dbReference type="InParanoid" id="A0A1B1YSC2"/>
<accession>A0A1B1YSC2</accession>
<dbReference type="SUPFAM" id="SSF56281">
    <property type="entry name" value="Metallo-hydrolase/oxidoreductase"/>
    <property type="match status" value="1"/>
</dbReference>